<name>A0A841U9F4_9BACL</name>
<organism evidence="14 15">
    <name type="scientific">Cohnella xylanilytica</name>
    <dbReference type="NCBI Taxonomy" id="557555"/>
    <lineage>
        <taxon>Bacteria</taxon>
        <taxon>Bacillati</taxon>
        <taxon>Bacillota</taxon>
        <taxon>Bacilli</taxon>
        <taxon>Bacillales</taxon>
        <taxon>Paenibacillaceae</taxon>
        <taxon>Cohnella</taxon>
    </lineage>
</organism>
<dbReference type="CDD" id="cd05297">
    <property type="entry name" value="GH4_alpha_glucosidase_galactosidase"/>
    <property type="match status" value="1"/>
</dbReference>
<evidence type="ECO:0000313" key="15">
    <source>
        <dbReference type="Proteomes" id="UP000553776"/>
    </source>
</evidence>
<dbReference type="GO" id="GO:0046872">
    <property type="term" value="F:metal ion binding"/>
    <property type="evidence" value="ECO:0007669"/>
    <property type="project" value="UniProtKB-KW"/>
</dbReference>
<keyword evidence="3 10" id="KW-0479">Metal-binding</keyword>
<dbReference type="InterPro" id="IPR015955">
    <property type="entry name" value="Lactate_DH/Glyco_Ohase_4_C"/>
</dbReference>
<dbReference type="InterPro" id="IPR036291">
    <property type="entry name" value="NAD(P)-bd_dom_sf"/>
</dbReference>
<dbReference type="PANTHER" id="PTHR32092:SF6">
    <property type="entry name" value="ALPHA-GALACTOSIDASE"/>
    <property type="match status" value="1"/>
</dbReference>
<evidence type="ECO:0000256" key="4">
    <source>
        <dbReference type="ARBA" id="ARBA00022801"/>
    </source>
</evidence>
<comment type="cofactor">
    <cofactor evidence="1">
        <name>Mn(2+)</name>
        <dbReference type="ChEBI" id="CHEBI:29035"/>
    </cofactor>
</comment>
<dbReference type="SUPFAM" id="SSF56327">
    <property type="entry name" value="LDH C-terminal domain-like"/>
    <property type="match status" value="1"/>
</dbReference>
<gene>
    <name evidence="14" type="primary">melA</name>
    <name evidence="14" type="ORF">H7B90_24545</name>
</gene>
<dbReference type="Pfam" id="PF02056">
    <property type="entry name" value="Glyco_hydro_4"/>
    <property type="match status" value="1"/>
</dbReference>
<evidence type="ECO:0000256" key="6">
    <source>
        <dbReference type="ARBA" id="ARBA00023211"/>
    </source>
</evidence>
<dbReference type="GO" id="GO:0004557">
    <property type="term" value="F:alpha-galactosidase activity"/>
    <property type="evidence" value="ECO:0007669"/>
    <property type="project" value="UniProtKB-EC"/>
</dbReference>
<evidence type="ECO:0000256" key="12">
    <source>
        <dbReference type="RuleBase" id="RU361152"/>
    </source>
</evidence>
<evidence type="ECO:0000256" key="10">
    <source>
        <dbReference type="PIRSR" id="PIRSR601088-3"/>
    </source>
</evidence>
<comment type="similarity">
    <text evidence="2 12">Belongs to the glycosyl hydrolase 4 family.</text>
</comment>
<dbReference type="InterPro" id="IPR001088">
    <property type="entry name" value="Glyco_hydro_4"/>
</dbReference>
<dbReference type="GO" id="GO:0005975">
    <property type="term" value="P:carbohydrate metabolic process"/>
    <property type="evidence" value="ECO:0007669"/>
    <property type="project" value="InterPro"/>
</dbReference>
<evidence type="ECO:0000256" key="9">
    <source>
        <dbReference type="PIRSR" id="PIRSR601088-2"/>
    </source>
</evidence>
<dbReference type="Pfam" id="PF11975">
    <property type="entry name" value="Glyco_hydro_4C"/>
    <property type="match status" value="1"/>
</dbReference>
<keyword evidence="15" id="KW-1185">Reference proteome</keyword>
<feature type="binding site" evidence="10">
    <location>
        <position position="197"/>
    </location>
    <ligand>
        <name>Mn(2+)</name>
        <dbReference type="ChEBI" id="CHEBI:29035"/>
    </ligand>
</feature>
<dbReference type="AlphaFoldDB" id="A0A841U9F4"/>
<evidence type="ECO:0000256" key="8">
    <source>
        <dbReference type="ARBA" id="ARBA00023295"/>
    </source>
</evidence>
<dbReference type="InterPro" id="IPR053715">
    <property type="entry name" value="GH4_Enzyme_sf"/>
</dbReference>
<sequence length="433" mass="48641">MTRIAIIGSGSMFTQYLASDILLIPGLEQGTFALVDVDAGRLDLSVKLVRRLIEKSGKNWSVEASTERRDVLPGSRFVINQIEVAGLATVRNEFEIPLRYGVKQCIGDTMGPGGLFKTLRTLPVWLDIVKDIEELCPDATILNYTNPMSAVTLATSRATSLPVVGLCHSIQHSSQQLAKYLGVPYEKLQWRSGGINHMSWFTELKVDGVDQYPVLFEKMNDPEFVKKDPVRLDFAKHFGAFVSESSGHFSEYVPYYRKRQDLIDLHCASGYNGATGFYANEWPTWREETDRTIERIVAGEEELKLEPSEEYAAVIIDSIVNEKPAVVYGNVPNRGLIENLPYEGIVEVACLVDRKGIQPTRFGRLPEHLAALCRSNMSFFELAVQAVLEQDREKALYALYVDPLSAAVCSPAEIKSMFEELWEADRAYLPDWK</sequence>
<keyword evidence="5 12" id="KW-0520">NAD</keyword>
<dbReference type="GO" id="GO:0016616">
    <property type="term" value="F:oxidoreductase activity, acting on the CH-OH group of donors, NAD or NADP as acceptor"/>
    <property type="evidence" value="ECO:0007669"/>
    <property type="project" value="InterPro"/>
</dbReference>
<dbReference type="PANTHER" id="PTHR32092">
    <property type="entry name" value="6-PHOSPHO-BETA-GLUCOSIDASE-RELATED"/>
    <property type="match status" value="1"/>
</dbReference>
<keyword evidence="4 12" id="KW-0378">Hydrolase</keyword>
<feature type="domain" description="Glycosyl hydrolase family 4 C-terminal" evidence="13">
    <location>
        <begin position="194"/>
        <end position="404"/>
    </location>
</feature>
<accession>A0A841U9F4</accession>
<dbReference type="Gene3D" id="3.90.1820.10">
    <property type="entry name" value="AglA-like glucosidase"/>
    <property type="match status" value="1"/>
</dbReference>
<proteinExistence type="inferred from homology"/>
<keyword evidence="8 12" id="KW-0326">Glycosidase</keyword>
<evidence type="ECO:0000256" key="3">
    <source>
        <dbReference type="ARBA" id="ARBA00022723"/>
    </source>
</evidence>
<evidence type="ECO:0000256" key="2">
    <source>
        <dbReference type="ARBA" id="ARBA00010141"/>
    </source>
</evidence>
<feature type="binding site" evidence="10">
    <location>
        <position position="167"/>
    </location>
    <ligand>
        <name>Mn(2+)</name>
        <dbReference type="ChEBI" id="CHEBI:29035"/>
    </ligand>
</feature>
<comment type="caution">
    <text evidence="14">The sequence shown here is derived from an EMBL/GenBank/DDBJ whole genome shotgun (WGS) entry which is preliminary data.</text>
</comment>
<keyword evidence="10" id="KW-0533">Nickel</keyword>
<dbReference type="RefSeq" id="WP_185138530.1">
    <property type="nucleotide sequence ID" value="NZ_BORM01000004.1"/>
</dbReference>
<protein>
    <submittedName>
        <fullName evidence="14">Alpha-galactosidase</fullName>
        <ecNumber evidence="14">3.2.1.22</ecNumber>
    </submittedName>
</protein>
<dbReference type="NCBIfam" id="NF011657">
    <property type="entry name" value="PRK15076.1"/>
    <property type="match status" value="1"/>
</dbReference>
<evidence type="ECO:0000256" key="5">
    <source>
        <dbReference type="ARBA" id="ARBA00023027"/>
    </source>
</evidence>
<keyword evidence="7" id="KW-0119">Carbohydrate metabolism</keyword>
<feature type="site" description="Increases basicity of active site Tyr" evidence="11">
    <location>
        <position position="108"/>
    </location>
</feature>
<keyword evidence="10" id="KW-0170">Cobalt</keyword>
<dbReference type="EMBL" id="JACJVR010000097">
    <property type="protein sequence ID" value="MBB6694570.1"/>
    <property type="molecule type" value="Genomic_DNA"/>
</dbReference>
<dbReference type="PRINTS" id="PR00732">
    <property type="entry name" value="GLHYDRLASE4"/>
</dbReference>
<dbReference type="Proteomes" id="UP000553776">
    <property type="component" value="Unassembled WGS sequence"/>
</dbReference>
<evidence type="ECO:0000256" key="7">
    <source>
        <dbReference type="ARBA" id="ARBA00023277"/>
    </source>
</evidence>
<evidence type="ECO:0000256" key="1">
    <source>
        <dbReference type="ARBA" id="ARBA00001936"/>
    </source>
</evidence>
<keyword evidence="6 10" id="KW-0464">Manganese</keyword>
<feature type="binding site" evidence="9">
    <location>
        <position position="146"/>
    </location>
    <ligand>
        <name>substrate</name>
    </ligand>
</feature>
<evidence type="ECO:0000259" key="13">
    <source>
        <dbReference type="Pfam" id="PF11975"/>
    </source>
</evidence>
<dbReference type="SUPFAM" id="SSF51735">
    <property type="entry name" value="NAD(P)-binding Rossmann-fold domains"/>
    <property type="match status" value="1"/>
</dbReference>
<evidence type="ECO:0000256" key="11">
    <source>
        <dbReference type="PIRSR" id="PIRSR601088-4"/>
    </source>
</evidence>
<comment type="cofactor">
    <cofactor evidence="12">
        <name>NAD(+)</name>
        <dbReference type="ChEBI" id="CHEBI:57540"/>
    </cofactor>
    <text evidence="12">Binds 1 NAD(+) per subunit.</text>
</comment>
<keyword evidence="10" id="KW-0408">Iron</keyword>
<dbReference type="InterPro" id="IPR022616">
    <property type="entry name" value="Glyco_hydro_4_C"/>
</dbReference>
<dbReference type="EC" id="3.2.1.22" evidence="14"/>
<reference evidence="14 15" key="1">
    <citation type="submission" date="2020-08" db="EMBL/GenBank/DDBJ databases">
        <title>Cohnella phylogeny.</title>
        <authorList>
            <person name="Dunlap C."/>
        </authorList>
    </citation>
    <scope>NUCLEOTIDE SEQUENCE [LARGE SCALE GENOMIC DNA]</scope>
    <source>
        <strain evidence="14 15">DSM 25239</strain>
    </source>
</reference>
<evidence type="ECO:0000313" key="14">
    <source>
        <dbReference type="EMBL" id="MBB6694570.1"/>
    </source>
</evidence>